<gene>
    <name evidence="2" type="ORF">CPAG_07293</name>
</gene>
<dbReference type="VEuPathDB" id="FungiDB:CPAG_07293"/>
<protein>
    <submittedName>
        <fullName evidence="2">Uncharacterized protein</fullName>
    </submittedName>
</protein>
<evidence type="ECO:0000256" key="1">
    <source>
        <dbReference type="SAM" id="MobiDB-lite"/>
    </source>
</evidence>
<reference evidence="3" key="3">
    <citation type="journal article" date="2010" name="Genome Res.">
        <title>Population genomic sequencing of Coccidioides fungi reveals recent hybridization and transposon control.</title>
        <authorList>
            <person name="Neafsey D.E."/>
            <person name="Barker B.M."/>
            <person name="Sharpton T.J."/>
            <person name="Stajich J.E."/>
            <person name="Park D.J."/>
            <person name="Whiston E."/>
            <person name="Hung C.-Y."/>
            <person name="McMahan C."/>
            <person name="White J."/>
            <person name="Sykes S."/>
            <person name="Heiman D."/>
            <person name="Young S."/>
            <person name="Zeng Q."/>
            <person name="Abouelleil A."/>
            <person name="Aftuck L."/>
            <person name="Bessette D."/>
            <person name="Brown A."/>
            <person name="FitzGerald M."/>
            <person name="Lui A."/>
            <person name="Macdonald J.P."/>
            <person name="Priest M."/>
            <person name="Orbach M.J."/>
            <person name="Galgiani J.N."/>
            <person name="Kirkland T.N."/>
            <person name="Cole G.T."/>
            <person name="Birren B.W."/>
            <person name="Henn M.R."/>
            <person name="Taylor J.W."/>
            <person name="Rounsley S.D."/>
        </authorList>
    </citation>
    <scope>NUCLEOTIDE SEQUENCE [LARGE SCALE GENOMIC DNA]</scope>
    <source>
        <strain evidence="3">RMSCC 3488</strain>
    </source>
</reference>
<dbReference type="AlphaFoldDB" id="A0A0J6FD12"/>
<feature type="compositionally biased region" description="Polar residues" evidence="1">
    <location>
        <begin position="44"/>
        <end position="60"/>
    </location>
</feature>
<evidence type="ECO:0000313" key="3">
    <source>
        <dbReference type="Proteomes" id="UP000054567"/>
    </source>
</evidence>
<reference evidence="3" key="2">
    <citation type="journal article" date="2009" name="Genome Res.">
        <title>Comparative genomic analyses of the human fungal pathogens Coccidioides and their relatives.</title>
        <authorList>
            <person name="Sharpton T.J."/>
            <person name="Stajich J.E."/>
            <person name="Rounsley S.D."/>
            <person name="Gardner M.J."/>
            <person name="Wortman J.R."/>
            <person name="Jordar V.S."/>
            <person name="Maiti R."/>
            <person name="Kodira C.D."/>
            <person name="Neafsey D.E."/>
            <person name="Zeng Q."/>
            <person name="Hung C.-Y."/>
            <person name="McMahan C."/>
            <person name="Muszewska A."/>
            <person name="Grynberg M."/>
            <person name="Mandel M.A."/>
            <person name="Kellner E.M."/>
            <person name="Barker B.M."/>
            <person name="Galgiani J.N."/>
            <person name="Orbach M.J."/>
            <person name="Kirkland T.N."/>
            <person name="Cole G.T."/>
            <person name="Henn M.R."/>
            <person name="Birren B.W."/>
            <person name="Taylor J.W."/>
        </authorList>
    </citation>
    <scope>NUCLEOTIDE SEQUENCE [LARGE SCALE GENOMIC DNA]</scope>
    <source>
        <strain evidence="3">RMSCC 3488</strain>
    </source>
</reference>
<feature type="region of interest" description="Disordered" evidence="1">
    <location>
        <begin position="29"/>
        <end position="60"/>
    </location>
</feature>
<sequence length="60" mass="6570">MAVDPQISIHTFKGMLALLFTGPCQYHRSKPRLASRGGKEASPGQLSRTFTEVSGHRLSN</sequence>
<name>A0A0J6FD12_COCPO</name>
<accession>A0A0J6FD12</accession>
<evidence type="ECO:0000313" key="2">
    <source>
        <dbReference type="EMBL" id="KMM70986.1"/>
    </source>
</evidence>
<dbReference type="Proteomes" id="UP000054567">
    <property type="component" value="Unassembled WGS sequence"/>
</dbReference>
<organism evidence="2 3">
    <name type="scientific">Coccidioides posadasii RMSCC 3488</name>
    <dbReference type="NCBI Taxonomy" id="454284"/>
    <lineage>
        <taxon>Eukaryota</taxon>
        <taxon>Fungi</taxon>
        <taxon>Dikarya</taxon>
        <taxon>Ascomycota</taxon>
        <taxon>Pezizomycotina</taxon>
        <taxon>Eurotiomycetes</taxon>
        <taxon>Eurotiomycetidae</taxon>
        <taxon>Onygenales</taxon>
        <taxon>Onygenaceae</taxon>
        <taxon>Coccidioides</taxon>
    </lineage>
</organism>
<dbReference type="EMBL" id="DS268112">
    <property type="protein sequence ID" value="KMM70986.1"/>
    <property type="molecule type" value="Genomic_DNA"/>
</dbReference>
<proteinExistence type="predicted"/>
<reference evidence="2 3" key="1">
    <citation type="submission" date="2007-06" db="EMBL/GenBank/DDBJ databases">
        <title>The Genome Sequence of Coccidioides posadasii RMSCC_3488.</title>
        <authorList>
            <consortium name="Coccidioides Genome Resources Consortium"/>
            <consortium name="The Broad Institute Genome Sequencing Platform"/>
            <person name="Henn M.R."/>
            <person name="Sykes S."/>
            <person name="Young S."/>
            <person name="Jaffe D."/>
            <person name="Berlin A."/>
            <person name="Alvarez P."/>
            <person name="Butler J."/>
            <person name="Gnerre S."/>
            <person name="Grabherr M."/>
            <person name="Mauceli E."/>
            <person name="Brockman W."/>
            <person name="Kodira C."/>
            <person name="Alvarado L."/>
            <person name="Zeng Q."/>
            <person name="Crawford M."/>
            <person name="Antoine C."/>
            <person name="Devon K."/>
            <person name="Galgiani J."/>
            <person name="Orsborn K."/>
            <person name="Lewis M.L."/>
            <person name="Nusbaum C."/>
            <person name="Galagan J."/>
            <person name="Birren B."/>
        </authorList>
    </citation>
    <scope>NUCLEOTIDE SEQUENCE [LARGE SCALE GENOMIC DNA]</scope>
    <source>
        <strain evidence="2 3">RMSCC 3488</strain>
    </source>
</reference>